<reference evidence="1 2" key="1">
    <citation type="journal article" date="2015" name="Genome Biol.">
        <title>Comparative genomics of Steinernema reveals deeply conserved gene regulatory networks.</title>
        <authorList>
            <person name="Dillman A.R."/>
            <person name="Macchietto M."/>
            <person name="Porter C.F."/>
            <person name="Rogers A."/>
            <person name="Williams B."/>
            <person name="Antoshechkin I."/>
            <person name="Lee M.M."/>
            <person name="Goodwin Z."/>
            <person name="Lu X."/>
            <person name="Lewis E.E."/>
            <person name="Goodrich-Blair H."/>
            <person name="Stock S.P."/>
            <person name="Adams B.J."/>
            <person name="Sternberg P.W."/>
            <person name="Mortazavi A."/>
        </authorList>
    </citation>
    <scope>NUCLEOTIDE SEQUENCE [LARGE SCALE GENOMIC DNA]</scope>
    <source>
        <strain evidence="1 2">ALL</strain>
    </source>
</reference>
<evidence type="ECO:0000313" key="1">
    <source>
        <dbReference type="EMBL" id="TKR68180.1"/>
    </source>
</evidence>
<reference evidence="1 2" key="2">
    <citation type="journal article" date="2019" name="G3 (Bethesda)">
        <title>Hybrid Assembly of the Genome of the Entomopathogenic Nematode Steinernema carpocapsae Identifies the X-Chromosome.</title>
        <authorList>
            <person name="Serra L."/>
            <person name="Macchietto M."/>
            <person name="Macias-Munoz A."/>
            <person name="McGill C.J."/>
            <person name="Rodriguez I.M."/>
            <person name="Rodriguez B."/>
            <person name="Murad R."/>
            <person name="Mortazavi A."/>
        </authorList>
    </citation>
    <scope>NUCLEOTIDE SEQUENCE [LARGE SCALE GENOMIC DNA]</scope>
    <source>
        <strain evidence="1 2">ALL</strain>
    </source>
</reference>
<name>A0A4U5MG05_STECR</name>
<organism evidence="1 2">
    <name type="scientific">Steinernema carpocapsae</name>
    <name type="common">Entomopathogenic nematode</name>
    <dbReference type="NCBI Taxonomy" id="34508"/>
    <lineage>
        <taxon>Eukaryota</taxon>
        <taxon>Metazoa</taxon>
        <taxon>Ecdysozoa</taxon>
        <taxon>Nematoda</taxon>
        <taxon>Chromadorea</taxon>
        <taxon>Rhabditida</taxon>
        <taxon>Tylenchina</taxon>
        <taxon>Panagrolaimomorpha</taxon>
        <taxon>Strongyloidoidea</taxon>
        <taxon>Steinernematidae</taxon>
        <taxon>Steinernema</taxon>
    </lineage>
</organism>
<dbReference type="EMBL" id="AZBU02000008">
    <property type="protein sequence ID" value="TKR68180.1"/>
    <property type="molecule type" value="Genomic_DNA"/>
</dbReference>
<comment type="caution">
    <text evidence="1">The sequence shown here is derived from an EMBL/GenBank/DDBJ whole genome shotgun (WGS) entry which is preliminary data.</text>
</comment>
<protein>
    <submittedName>
        <fullName evidence="1">Uncharacterized protein</fullName>
    </submittedName>
</protein>
<gene>
    <name evidence="1" type="ORF">L596_024196</name>
</gene>
<accession>A0A4U5MG05</accession>
<dbReference type="Proteomes" id="UP000298663">
    <property type="component" value="Unassembled WGS sequence"/>
</dbReference>
<keyword evidence="2" id="KW-1185">Reference proteome</keyword>
<proteinExistence type="predicted"/>
<evidence type="ECO:0000313" key="2">
    <source>
        <dbReference type="Proteomes" id="UP000298663"/>
    </source>
</evidence>
<sequence length="75" mass="8963">MLKDTRPFRTTLFTRRVKCLPPPGFTLLHAKPVSTQVCLTCLLIPHFTKIVVFWNHNFIEFQSRVFLRILRCFRD</sequence>
<dbReference type="AlphaFoldDB" id="A0A4U5MG05"/>